<evidence type="ECO:0000256" key="1">
    <source>
        <dbReference type="SAM" id="MobiDB-lite"/>
    </source>
</evidence>
<keyword evidence="4" id="KW-1185">Reference proteome</keyword>
<feature type="compositionally biased region" description="Basic and acidic residues" evidence="1">
    <location>
        <begin position="366"/>
        <end position="379"/>
    </location>
</feature>
<feature type="domain" description="Amine oxidase" evidence="2">
    <location>
        <begin position="7"/>
        <end position="38"/>
    </location>
</feature>
<feature type="compositionally biased region" description="Low complexity" evidence="1">
    <location>
        <begin position="293"/>
        <end position="305"/>
    </location>
</feature>
<name>A0ABQ8FA44_9FUNG</name>
<evidence type="ECO:0000313" key="3">
    <source>
        <dbReference type="EMBL" id="KAH6593400.1"/>
    </source>
</evidence>
<dbReference type="Proteomes" id="UP001648503">
    <property type="component" value="Unassembled WGS sequence"/>
</dbReference>
<feature type="compositionally biased region" description="Low complexity" evidence="1">
    <location>
        <begin position="246"/>
        <end position="256"/>
    </location>
</feature>
<evidence type="ECO:0000259" key="2">
    <source>
        <dbReference type="Pfam" id="PF01593"/>
    </source>
</evidence>
<dbReference type="EMBL" id="JAFCIX010000356">
    <property type="protein sequence ID" value="KAH6593400.1"/>
    <property type="molecule type" value="Genomic_DNA"/>
</dbReference>
<evidence type="ECO:0000313" key="4">
    <source>
        <dbReference type="Proteomes" id="UP001648503"/>
    </source>
</evidence>
<sequence>MAEVCFDRLFWAGEATCREYPATVPGAMISGLRAAKQVADLLLGPVRYPELPTKEALESPTASSKSATNGCHRPNCSLPIASDLSMFSHIYKAHLKNPYTQGIPSRHSTGSIDLETPIPTDGFGVFRYESIAAAEALCAQHEDMPAPDTVIQLWWDGLSGAEKRSYAGTAVANQRMQSSASKSTAPISVSAMEHSISSREHAAVATHPKTNVDPPVHSREGSNTMSEHGVSDERPLRHPNTKPYDDSIQISSSSTTNAGRPISESASQYADGHGRLPSENAQEYPSFVAAHYPNPSSNNSSVSSSTEHHPVGGSRQMQTDQPVHYLHPASTSNAPVVLGSDRPISSEHISAGSRPGSSRPGTDQLNENRKRWTDPDSFL</sequence>
<dbReference type="InterPro" id="IPR002937">
    <property type="entry name" value="Amino_oxidase"/>
</dbReference>
<gene>
    <name evidence="3" type="ORF">BASA50_007352</name>
</gene>
<organism evidence="3 4">
    <name type="scientific">Batrachochytrium salamandrivorans</name>
    <dbReference type="NCBI Taxonomy" id="1357716"/>
    <lineage>
        <taxon>Eukaryota</taxon>
        <taxon>Fungi</taxon>
        <taxon>Fungi incertae sedis</taxon>
        <taxon>Chytridiomycota</taxon>
        <taxon>Chytridiomycota incertae sedis</taxon>
        <taxon>Chytridiomycetes</taxon>
        <taxon>Rhizophydiales</taxon>
        <taxon>Rhizophydiales incertae sedis</taxon>
        <taxon>Batrachochytrium</taxon>
    </lineage>
</organism>
<dbReference type="Pfam" id="PF01593">
    <property type="entry name" value="Amino_oxidase"/>
    <property type="match status" value="1"/>
</dbReference>
<feature type="region of interest" description="Disordered" evidence="1">
    <location>
        <begin position="175"/>
        <end position="379"/>
    </location>
</feature>
<reference evidence="3 4" key="1">
    <citation type="submission" date="2021-02" db="EMBL/GenBank/DDBJ databases">
        <title>Variation within the Batrachochytrium salamandrivorans European outbreak.</title>
        <authorList>
            <person name="Kelly M."/>
            <person name="Pasmans F."/>
            <person name="Shea T.P."/>
            <person name="Munoz J.F."/>
            <person name="Carranza S."/>
            <person name="Cuomo C.A."/>
            <person name="Martel A."/>
        </authorList>
    </citation>
    <scope>NUCLEOTIDE SEQUENCE [LARGE SCALE GENOMIC DNA]</scope>
    <source>
        <strain evidence="3 4">AMFP18/2</strain>
    </source>
</reference>
<feature type="compositionally biased region" description="Low complexity" evidence="1">
    <location>
        <begin position="352"/>
        <end position="361"/>
    </location>
</feature>
<dbReference type="Gene3D" id="3.50.50.60">
    <property type="entry name" value="FAD/NAD(P)-binding domain"/>
    <property type="match status" value="1"/>
</dbReference>
<proteinExistence type="predicted"/>
<dbReference type="SUPFAM" id="SSF51905">
    <property type="entry name" value="FAD/NAD(P)-binding domain"/>
    <property type="match status" value="1"/>
</dbReference>
<dbReference type="InterPro" id="IPR036188">
    <property type="entry name" value="FAD/NAD-bd_sf"/>
</dbReference>
<comment type="caution">
    <text evidence="3">The sequence shown here is derived from an EMBL/GenBank/DDBJ whole genome shotgun (WGS) entry which is preliminary data.</text>
</comment>
<protein>
    <recommendedName>
        <fullName evidence="2">Amine oxidase domain-containing protein</fullName>
    </recommendedName>
</protein>
<feature type="compositionally biased region" description="Polar residues" evidence="1">
    <location>
        <begin position="175"/>
        <end position="187"/>
    </location>
</feature>
<accession>A0ABQ8FA44</accession>